<evidence type="ECO:0000256" key="4">
    <source>
        <dbReference type="SAM" id="MobiDB-lite"/>
    </source>
</evidence>
<name>A0A5M8PLA5_9LECA</name>
<dbReference type="CDD" id="cd15489">
    <property type="entry name" value="PHD_SF"/>
    <property type="match status" value="1"/>
</dbReference>
<keyword evidence="3" id="KW-0862">Zinc</keyword>
<comment type="caution">
    <text evidence="6">The sequence shown here is derived from an EMBL/GenBank/DDBJ whole genome shotgun (WGS) entry which is preliminary data.</text>
</comment>
<organism evidence="6 7">
    <name type="scientific">Lasallia pustulata</name>
    <dbReference type="NCBI Taxonomy" id="136370"/>
    <lineage>
        <taxon>Eukaryota</taxon>
        <taxon>Fungi</taxon>
        <taxon>Dikarya</taxon>
        <taxon>Ascomycota</taxon>
        <taxon>Pezizomycotina</taxon>
        <taxon>Lecanoromycetes</taxon>
        <taxon>OSLEUM clade</taxon>
        <taxon>Umbilicariomycetidae</taxon>
        <taxon>Umbilicariales</taxon>
        <taxon>Umbilicariaceae</taxon>
        <taxon>Lasallia</taxon>
    </lineage>
</organism>
<feature type="region of interest" description="Disordered" evidence="4">
    <location>
        <begin position="872"/>
        <end position="896"/>
    </location>
</feature>
<evidence type="ECO:0000313" key="6">
    <source>
        <dbReference type="EMBL" id="KAA6410235.1"/>
    </source>
</evidence>
<dbReference type="SUPFAM" id="SSF57903">
    <property type="entry name" value="FYVE/PHD zinc finger"/>
    <property type="match status" value="1"/>
</dbReference>
<protein>
    <recommendedName>
        <fullName evidence="5">Zinc finger PHD-type domain-containing protein</fullName>
    </recommendedName>
</protein>
<dbReference type="InterPro" id="IPR011011">
    <property type="entry name" value="Znf_FYVE_PHD"/>
</dbReference>
<gene>
    <name evidence="6" type="ORF">FRX48_05656</name>
</gene>
<feature type="region of interest" description="Disordered" evidence="4">
    <location>
        <begin position="278"/>
        <end position="329"/>
    </location>
</feature>
<proteinExistence type="predicted"/>
<evidence type="ECO:0000259" key="5">
    <source>
        <dbReference type="SMART" id="SM00249"/>
    </source>
</evidence>
<dbReference type="OrthoDB" id="5431456at2759"/>
<dbReference type="AlphaFoldDB" id="A0A5M8PLA5"/>
<dbReference type="SMART" id="SM00249">
    <property type="entry name" value="PHD"/>
    <property type="match status" value="1"/>
</dbReference>
<evidence type="ECO:0000256" key="2">
    <source>
        <dbReference type="ARBA" id="ARBA00022771"/>
    </source>
</evidence>
<dbReference type="EMBL" id="VXIT01000009">
    <property type="protein sequence ID" value="KAA6410235.1"/>
    <property type="molecule type" value="Genomic_DNA"/>
</dbReference>
<reference evidence="6 7" key="1">
    <citation type="submission" date="2019-09" db="EMBL/GenBank/DDBJ databases">
        <title>The hologenome of the rock-dwelling lichen Lasallia pustulata.</title>
        <authorList>
            <person name="Greshake Tzovaras B."/>
            <person name="Segers F."/>
            <person name="Bicker A."/>
            <person name="Dal Grande F."/>
            <person name="Otte J."/>
            <person name="Hankeln T."/>
            <person name="Schmitt I."/>
            <person name="Ebersberger I."/>
        </authorList>
    </citation>
    <scope>NUCLEOTIDE SEQUENCE [LARGE SCALE GENOMIC DNA]</scope>
    <source>
        <strain evidence="6">A1-1</strain>
    </source>
</reference>
<keyword evidence="2" id="KW-0863">Zinc-finger</keyword>
<evidence type="ECO:0000256" key="3">
    <source>
        <dbReference type="ARBA" id="ARBA00022833"/>
    </source>
</evidence>
<accession>A0A5M8PLA5</accession>
<dbReference type="GO" id="GO:0008270">
    <property type="term" value="F:zinc ion binding"/>
    <property type="evidence" value="ECO:0007669"/>
    <property type="project" value="UniProtKB-KW"/>
</dbReference>
<feature type="compositionally biased region" description="Basic and acidic residues" evidence="4">
    <location>
        <begin position="676"/>
        <end position="693"/>
    </location>
</feature>
<evidence type="ECO:0000256" key="1">
    <source>
        <dbReference type="ARBA" id="ARBA00022723"/>
    </source>
</evidence>
<dbReference type="Proteomes" id="UP000324767">
    <property type="component" value="Unassembled WGS sequence"/>
</dbReference>
<dbReference type="InterPro" id="IPR001965">
    <property type="entry name" value="Znf_PHD"/>
</dbReference>
<keyword evidence="1" id="KW-0479">Metal-binding</keyword>
<evidence type="ECO:0000313" key="7">
    <source>
        <dbReference type="Proteomes" id="UP000324767"/>
    </source>
</evidence>
<feature type="domain" description="Zinc finger PHD-type" evidence="5">
    <location>
        <begin position="118"/>
        <end position="169"/>
    </location>
</feature>
<feature type="compositionally biased region" description="Basic and acidic residues" evidence="4">
    <location>
        <begin position="310"/>
        <end position="329"/>
    </location>
</feature>
<feature type="region of interest" description="Disordered" evidence="4">
    <location>
        <begin position="668"/>
        <end position="693"/>
    </location>
</feature>
<sequence length="952" mass="104860">MSNQTNAPKWSSVVPGSYSDQLSISIGRGNSQYDPLIVTPQNVRQESPSLPTRSTMQRSHLNSLRDIGAGFQLLSSPPSRTRQTNDDAASVRSYGSASSCYTLSSVSSSTGSSMRIKKCYICSKPPATDFCSPLQQCSSCGRRFHADCLPLGGKSDGQPLSSRRCGKCIKKHNSLSSLGQISSDHGQTSSQLRQISLLQALSSTSEPVSYNEHPAKRRKIDGVNPLCERSRDQDVVNLTISDGCGAHNADVLPPPKQATGSTGINPAHLDILQATEQGGSTEPISDPRIVSKVGSPLTYPSIKQNASHSEQGRRAPDSRTEELRKQATKDSHLKHLMREVGAGRASKAQLEEFKYYVVTLCGPVKPQAKTPTPASPKTMSGAAFRGHIKVETKPDEPHRHKTDQYMPFQETHGAQARFIDPQTNELSPPYSPLPAQQCLQGIPEQADVAIQVDLHTEMCDPRLDQSVVVEPSLTVEPSNDTQVQTDKALLLKIPVVPLAACSKCKKRVFLGNSDAMSVVLCTACRNSTALSDHLPGLIKSESSPEVVVPESPAASLGYLVAPKQRERSHELETGRSQSGRTMTQNRLDEEIYGTTSCPSTPATVKTVHCPNEGLGSPNECSRAVVESLKRDLHLAMTDKENIELAHRQALQAKDREVKQVIEAKRDLQRRHKREKRGSELKIQKAESDLDGMDKRHTQALQEKELQLLQAREEISKLQEQHAKALEEKETELEHAKAERAEIDQLREKLEVRNTNEQEYELANLRDEIAALKDRLAIAEKPDDEWIKYLPTTPNFYDAAPHLHPNVVSFDREAKLKEIEKRPSRKQTFGKRLFTLRKERGLYPHYLPGKHPAKEPSPARTAVAVVMSSDGGKVVDLEEQGSGGSEESSEESLSGNEKAMKGFAEMMAVPNDPIPCLVDNQLAWRDGTRDAKGRLPRAKVTYKVGRNVAGQLR</sequence>